<dbReference type="PANTHER" id="PTHR34776">
    <property type="entry name" value="F17F16.3 PROTEIN"/>
    <property type="match status" value="1"/>
</dbReference>
<dbReference type="EMBL" id="KZ613504">
    <property type="protein sequence ID" value="PMD16695.1"/>
    <property type="molecule type" value="Genomic_DNA"/>
</dbReference>
<feature type="region of interest" description="Disordered" evidence="1">
    <location>
        <begin position="1"/>
        <end position="138"/>
    </location>
</feature>
<feature type="compositionally biased region" description="Acidic residues" evidence="1">
    <location>
        <begin position="106"/>
        <end position="117"/>
    </location>
</feature>
<accession>A0A2J6PRN7</accession>
<reference evidence="2 3" key="1">
    <citation type="submission" date="2016-05" db="EMBL/GenBank/DDBJ databases">
        <title>A degradative enzymes factory behind the ericoid mycorrhizal symbiosis.</title>
        <authorList>
            <consortium name="DOE Joint Genome Institute"/>
            <person name="Martino E."/>
            <person name="Morin E."/>
            <person name="Grelet G."/>
            <person name="Kuo A."/>
            <person name="Kohler A."/>
            <person name="Daghino S."/>
            <person name="Barry K."/>
            <person name="Choi C."/>
            <person name="Cichocki N."/>
            <person name="Clum A."/>
            <person name="Copeland A."/>
            <person name="Hainaut M."/>
            <person name="Haridas S."/>
            <person name="Labutti K."/>
            <person name="Lindquist E."/>
            <person name="Lipzen A."/>
            <person name="Khouja H.-R."/>
            <person name="Murat C."/>
            <person name="Ohm R."/>
            <person name="Olson A."/>
            <person name="Spatafora J."/>
            <person name="Veneault-Fourrey C."/>
            <person name="Henrissat B."/>
            <person name="Grigoriev I."/>
            <person name="Martin F."/>
            <person name="Perotto S."/>
        </authorList>
    </citation>
    <scope>NUCLEOTIDE SEQUENCE [LARGE SCALE GENOMIC DNA]</scope>
    <source>
        <strain evidence="2 3">UAMH 7357</strain>
    </source>
</reference>
<protein>
    <submittedName>
        <fullName evidence="2">Uncharacterized protein</fullName>
    </submittedName>
</protein>
<keyword evidence="3" id="KW-1185">Reference proteome</keyword>
<proteinExistence type="predicted"/>
<evidence type="ECO:0000313" key="2">
    <source>
        <dbReference type="EMBL" id="PMD16695.1"/>
    </source>
</evidence>
<name>A0A2J6PRN7_9HELO</name>
<feature type="compositionally biased region" description="Polar residues" evidence="1">
    <location>
        <begin position="85"/>
        <end position="95"/>
    </location>
</feature>
<gene>
    <name evidence="2" type="ORF">NA56DRAFT_708590</name>
</gene>
<feature type="compositionally biased region" description="Acidic residues" evidence="1">
    <location>
        <begin position="63"/>
        <end position="80"/>
    </location>
</feature>
<feature type="compositionally biased region" description="Polar residues" evidence="1">
    <location>
        <begin position="1"/>
        <end position="13"/>
    </location>
</feature>
<feature type="compositionally biased region" description="Low complexity" evidence="1">
    <location>
        <begin position="15"/>
        <end position="30"/>
    </location>
</feature>
<dbReference type="PANTHER" id="PTHR34776:SF1">
    <property type="entry name" value="F17F16.3 PROTEIN"/>
    <property type="match status" value="1"/>
</dbReference>
<dbReference type="AlphaFoldDB" id="A0A2J6PRN7"/>
<evidence type="ECO:0000256" key="1">
    <source>
        <dbReference type="SAM" id="MobiDB-lite"/>
    </source>
</evidence>
<dbReference type="STRING" id="1745343.A0A2J6PRN7"/>
<evidence type="ECO:0000313" key="3">
    <source>
        <dbReference type="Proteomes" id="UP000235672"/>
    </source>
</evidence>
<dbReference type="OrthoDB" id="1028014at2759"/>
<organism evidence="2 3">
    <name type="scientific">Hyaloscypha hepaticicola</name>
    <dbReference type="NCBI Taxonomy" id="2082293"/>
    <lineage>
        <taxon>Eukaryota</taxon>
        <taxon>Fungi</taxon>
        <taxon>Dikarya</taxon>
        <taxon>Ascomycota</taxon>
        <taxon>Pezizomycotina</taxon>
        <taxon>Leotiomycetes</taxon>
        <taxon>Helotiales</taxon>
        <taxon>Hyaloscyphaceae</taxon>
        <taxon>Hyaloscypha</taxon>
    </lineage>
</organism>
<feature type="region of interest" description="Disordered" evidence="1">
    <location>
        <begin position="167"/>
        <end position="189"/>
    </location>
</feature>
<sequence length="491" mass="53891">MAGKRGSQTSAKSSPAPSTKTPAKRAAAAPDGPPRKRGRPSKKDLEERAQQQAQEEPMKSVTNDEDIAEDNNGSIDEEVDGNAKNGVQKNTGHQSTKVKKQQTIEEAFDGAEDDNEIDVQMNGDGGNKTNGNARKGIQDGEKNAFDEVKADAKVKADAGDVKKAAKEEHEKNTEAIAHNNNSVIEDEEREAAIPSSVLEKGIIYFVFRARVNTDEPEGVEDVARSYIILRPLPLGAKLGEGPLEDTGDARLLVLPKKVLPKSKADRFLVFVEDPDGRIPDLRKDFESSEYATQTSGTSHVPAATPFACGVYAITSTGRESHLAYHITYPVEMGQVQNELGVREKGSFICSVKNPKAPGPSNASLDNPAEYPEDIQKKFRNLRWMPLQPELLNFQNTQMLLIGEGQGDFGHALDEMSKDSNDDEKDAPEEVLEQLEEEVSSLSCILWNALEKKLPITVKDHHRVKHLEEDDPVFADLGLSGKEFSKIQTSWL</sequence>
<dbReference type="Proteomes" id="UP000235672">
    <property type="component" value="Unassembled WGS sequence"/>
</dbReference>